<dbReference type="PANTHER" id="PTHR12358:SF54">
    <property type="entry name" value="SPHINGOSINE KINASE RELATED PROTEIN"/>
    <property type="match status" value="1"/>
</dbReference>
<protein>
    <submittedName>
        <fullName evidence="4">Diacylglycerol kinase family lipid kinase</fullName>
    </submittedName>
</protein>
<dbReference type="InterPro" id="IPR016064">
    <property type="entry name" value="NAD/diacylglycerol_kinase_sf"/>
</dbReference>
<gene>
    <name evidence="4" type="ORF">IAC18_02755</name>
</gene>
<proteinExistence type="inferred from homology"/>
<dbReference type="Gene3D" id="3.40.50.10330">
    <property type="entry name" value="Probable inorganic polyphosphate/atp-NAD kinase, domain 1"/>
    <property type="match status" value="1"/>
</dbReference>
<organism evidence="4 5">
    <name type="scientific">Candidatus Scatomorpha merdipullorum</name>
    <dbReference type="NCBI Taxonomy" id="2840927"/>
    <lineage>
        <taxon>Bacteria</taxon>
        <taxon>Bacillati</taxon>
        <taxon>Bacillota</taxon>
        <taxon>Clostridia</taxon>
        <taxon>Eubacteriales</taxon>
        <taxon>Candidatus Scatomorpha</taxon>
    </lineage>
</organism>
<dbReference type="NCBIfam" id="TIGR00147">
    <property type="entry name" value="YegS/Rv2252/BmrU family lipid kinase"/>
    <property type="match status" value="1"/>
</dbReference>
<reference evidence="4" key="2">
    <citation type="journal article" date="2021" name="PeerJ">
        <title>Extensive microbial diversity within the chicken gut microbiome revealed by metagenomics and culture.</title>
        <authorList>
            <person name="Gilroy R."/>
            <person name="Ravi A."/>
            <person name="Getino M."/>
            <person name="Pursley I."/>
            <person name="Horton D.L."/>
            <person name="Alikhan N.F."/>
            <person name="Baker D."/>
            <person name="Gharbi K."/>
            <person name="Hall N."/>
            <person name="Watson M."/>
            <person name="Adriaenssens E.M."/>
            <person name="Foster-Nyarko E."/>
            <person name="Jarju S."/>
            <person name="Secka A."/>
            <person name="Antonio M."/>
            <person name="Oren A."/>
            <person name="Chaudhuri R.R."/>
            <person name="La Ragione R."/>
            <person name="Hildebrand F."/>
            <person name="Pallen M.J."/>
        </authorList>
    </citation>
    <scope>NUCLEOTIDE SEQUENCE</scope>
    <source>
        <strain evidence="4">ChiHjej10B9-9673</strain>
    </source>
</reference>
<dbReference type="SMART" id="SM00046">
    <property type="entry name" value="DAGKc"/>
    <property type="match status" value="1"/>
</dbReference>
<dbReference type="Proteomes" id="UP000824001">
    <property type="component" value="Unassembled WGS sequence"/>
</dbReference>
<keyword evidence="4" id="KW-0808">Transferase</keyword>
<evidence type="ECO:0000313" key="5">
    <source>
        <dbReference type="Proteomes" id="UP000824001"/>
    </source>
</evidence>
<accession>A0A9D1FCH5</accession>
<feature type="domain" description="DAGKc" evidence="3">
    <location>
        <begin position="1"/>
        <end position="133"/>
    </location>
</feature>
<dbReference type="Pfam" id="PF00781">
    <property type="entry name" value="DAGK_cat"/>
    <property type="match status" value="1"/>
</dbReference>
<comment type="cofactor">
    <cofactor evidence="1">
        <name>Mg(2+)</name>
        <dbReference type="ChEBI" id="CHEBI:18420"/>
    </cofactor>
</comment>
<dbReference type="InterPro" id="IPR001206">
    <property type="entry name" value="Diacylglycerol_kinase_cat_dom"/>
</dbReference>
<dbReference type="InterPro" id="IPR050187">
    <property type="entry name" value="Lipid_Phosphate_FormReg"/>
</dbReference>
<keyword evidence="4" id="KW-0418">Kinase</keyword>
<dbReference type="EMBL" id="DVJK01000074">
    <property type="protein sequence ID" value="HIS66464.1"/>
    <property type="molecule type" value="Genomic_DNA"/>
</dbReference>
<evidence type="ECO:0000259" key="3">
    <source>
        <dbReference type="PROSITE" id="PS50146"/>
    </source>
</evidence>
<evidence type="ECO:0000313" key="4">
    <source>
        <dbReference type="EMBL" id="HIS66464.1"/>
    </source>
</evidence>
<evidence type="ECO:0000256" key="1">
    <source>
        <dbReference type="ARBA" id="ARBA00001946"/>
    </source>
</evidence>
<dbReference type="SUPFAM" id="SSF111331">
    <property type="entry name" value="NAD kinase/diacylglycerol kinase-like"/>
    <property type="match status" value="1"/>
</dbReference>
<comment type="similarity">
    <text evidence="2">Belongs to the diacylglycerol/lipid kinase family.</text>
</comment>
<dbReference type="GO" id="GO:0016301">
    <property type="term" value="F:kinase activity"/>
    <property type="evidence" value="ECO:0007669"/>
    <property type="project" value="UniProtKB-KW"/>
</dbReference>
<dbReference type="GO" id="GO:0005524">
    <property type="term" value="F:ATP binding"/>
    <property type="evidence" value="ECO:0007669"/>
    <property type="project" value="InterPro"/>
</dbReference>
<dbReference type="PANTHER" id="PTHR12358">
    <property type="entry name" value="SPHINGOSINE KINASE"/>
    <property type="match status" value="1"/>
</dbReference>
<dbReference type="AlphaFoldDB" id="A0A9D1FCH5"/>
<sequence length="297" mass="31735">MKSLLLIINPVAGRGTYKNGLGEALHILHSAGYAPTVRFTTRAGEAVELTAASAGYDMLCCMGGDGTLSDVIEGLMRLPEDARPPIGYFPLGTANDVASTLKLPKGDSAACARRIAGGEEKYWDVGGMGGGRYFTYVAAFGAFTDVSYETPQQSKQALGHLAYILEGMNRITRLPHAKCRIELSGGEVEEGDFIFGGVTNSLSVAGLVKLDPGLVGLDDGQFEISLVRYPETLAELNTLMGQAVSKNLNGPALKILHAESVKFSFERPVSFTRDGEPGGSYTELTIKNHRRAVRIIC</sequence>
<dbReference type="PROSITE" id="PS50146">
    <property type="entry name" value="DAGK"/>
    <property type="match status" value="1"/>
</dbReference>
<dbReference type="InterPro" id="IPR005218">
    <property type="entry name" value="Diacylglycerol/lipid_kinase"/>
</dbReference>
<dbReference type="GO" id="GO:0008654">
    <property type="term" value="P:phospholipid biosynthetic process"/>
    <property type="evidence" value="ECO:0007669"/>
    <property type="project" value="InterPro"/>
</dbReference>
<reference evidence="4" key="1">
    <citation type="submission" date="2020-10" db="EMBL/GenBank/DDBJ databases">
        <authorList>
            <person name="Gilroy R."/>
        </authorList>
    </citation>
    <scope>NUCLEOTIDE SEQUENCE</scope>
    <source>
        <strain evidence="4">ChiHjej10B9-9673</strain>
    </source>
</reference>
<evidence type="ECO:0000256" key="2">
    <source>
        <dbReference type="ARBA" id="ARBA00005983"/>
    </source>
</evidence>
<comment type="caution">
    <text evidence="4">The sequence shown here is derived from an EMBL/GenBank/DDBJ whole genome shotgun (WGS) entry which is preliminary data.</text>
</comment>
<dbReference type="Gene3D" id="2.60.200.40">
    <property type="match status" value="1"/>
</dbReference>
<dbReference type="InterPro" id="IPR017438">
    <property type="entry name" value="ATP-NAD_kinase_N"/>
</dbReference>
<name>A0A9D1FCH5_9FIRM</name>